<keyword evidence="6 11" id="KW-0418">Kinase</keyword>
<keyword evidence="4" id="KW-0808">Transferase</keyword>
<evidence type="ECO:0000313" key="12">
    <source>
        <dbReference type="Proteomes" id="UP000485058"/>
    </source>
</evidence>
<accession>A0A699YRD8</accession>
<dbReference type="PANTHER" id="PTHR13205">
    <property type="entry name" value="TRANSMEMBRANE PROTEIN 15-RELATED"/>
    <property type="match status" value="1"/>
</dbReference>
<dbReference type="GO" id="GO:0005789">
    <property type="term" value="C:endoplasmic reticulum membrane"/>
    <property type="evidence" value="ECO:0007669"/>
    <property type="project" value="UniProtKB-SubCell"/>
</dbReference>
<dbReference type="EMBL" id="BLLF01000545">
    <property type="protein sequence ID" value="GFH12837.1"/>
    <property type="molecule type" value="Genomic_DNA"/>
</dbReference>
<evidence type="ECO:0000256" key="7">
    <source>
        <dbReference type="ARBA" id="ARBA00022824"/>
    </source>
</evidence>
<dbReference type="Proteomes" id="UP000485058">
    <property type="component" value="Unassembled WGS sequence"/>
</dbReference>
<evidence type="ECO:0000256" key="6">
    <source>
        <dbReference type="ARBA" id="ARBA00022777"/>
    </source>
</evidence>
<protein>
    <recommendedName>
        <fullName evidence="3">dolichol kinase</fullName>
        <ecNumber evidence="3">2.7.1.108</ecNumber>
    </recommendedName>
</protein>
<evidence type="ECO:0000256" key="3">
    <source>
        <dbReference type="ARBA" id="ARBA00012132"/>
    </source>
</evidence>
<dbReference type="InterPro" id="IPR032974">
    <property type="entry name" value="Polypren_kinase"/>
</dbReference>
<reference evidence="11 12" key="1">
    <citation type="submission" date="2020-02" db="EMBL/GenBank/DDBJ databases">
        <title>Draft genome sequence of Haematococcus lacustris strain NIES-144.</title>
        <authorList>
            <person name="Morimoto D."/>
            <person name="Nakagawa S."/>
            <person name="Yoshida T."/>
            <person name="Sawayama S."/>
        </authorList>
    </citation>
    <scope>NUCLEOTIDE SEQUENCE [LARGE SCALE GENOMIC DNA]</scope>
    <source>
        <strain evidence="11 12">NIES-144</strain>
    </source>
</reference>
<name>A0A699YRD8_HAELA</name>
<comment type="subcellular location">
    <subcellularLocation>
        <location evidence="1">Endoplasmic reticulum membrane</location>
        <topology evidence="1">Multi-pass membrane protein</topology>
    </subcellularLocation>
</comment>
<feature type="transmembrane region" description="Helical" evidence="10">
    <location>
        <begin position="160"/>
        <end position="191"/>
    </location>
</feature>
<keyword evidence="5 10" id="KW-0812">Transmembrane</keyword>
<evidence type="ECO:0000256" key="8">
    <source>
        <dbReference type="ARBA" id="ARBA00022989"/>
    </source>
</evidence>
<keyword evidence="7" id="KW-0256">Endoplasmic reticulum</keyword>
<dbReference type="PANTHER" id="PTHR13205:SF15">
    <property type="entry name" value="DOLICHOL KINASE"/>
    <property type="match status" value="1"/>
</dbReference>
<evidence type="ECO:0000256" key="4">
    <source>
        <dbReference type="ARBA" id="ARBA00022679"/>
    </source>
</evidence>
<comment type="similarity">
    <text evidence="2">Belongs to the polyprenol kinase family.</text>
</comment>
<dbReference type="GO" id="GO:0004168">
    <property type="term" value="F:dolichol kinase activity"/>
    <property type="evidence" value="ECO:0007669"/>
    <property type="project" value="UniProtKB-EC"/>
</dbReference>
<keyword evidence="9 10" id="KW-0472">Membrane</keyword>
<keyword evidence="12" id="KW-1185">Reference proteome</keyword>
<comment type="caution">
    <text evidence="11">The sequence shown here is derived from an EMBL/GenBank/DDBJ whole genome shotgun (WGS) entry which is preliminary data.</text>
</comment>
<keyword evidence="8 10" id="KW-1133">Transmembrane helix</keyword>
<evidence type="ECO:0000256" key="2">
    <source>
        <dbReference type="ARBA" id="ARBA00010794"/>
    </source>
</evidence>
<dbReference type="AlphaFoldDB" id="A0A699YRD8"/>
<dbReference type="GO" id="GO:0043048">
    <property type="term" value="P:dolichyl monophosphate biosynthetic process"/>
    <property type="evidence" value="ECO:0007669"/>
    <property type="project" value="TreeGrafter"/>
</dbReference>
<organism evidence="11 12">
    <name type="scientific">Haematococcus lacustris</name>
    <name type="common">Green alga</name>
    <name type="synonym">Haematococcus pluvialis</name>
    <dbReference type="NCBI Taxonomy" id="44745"/>
    <lineage>
        <taxon>Eukaryota</taxon>
        <taxon>Viridiplantae</taxon>
        <taxon>Chlorophyta</taxon>
        <taxon>core chlorophytes</taxon>
        <taxon>Chlorophyceae</taxon>
        <taxon>CS clade</taxon>
        <taxon>Chlamydomonadales</taxon>
        <taxon>Haematococcaceae</taxon>
        <taxon>Haematococcus</taxon>
    </lineage>
</organism>
<evidence type="ECO:0000256" key="9">
    <source>
        <dbReference type="ARBA" id="ARBA00023136"/>
    </source>
</evidence>
<proteinExistence type="inferred from homology"/>
<evidence type="ECO:0000256" key="5">
    <source>
        <dbReference type="ARBA" id="ARBA00022692"/>
    </source>
</evidence>
<evidence type="ECO:0000256" key="1">
    <source>
        <dbReference type="ARBA" id="ARBA00004477"/>
    </source>
</evidence>
<dbReference type="EC" id="2.7.1.108" evidence="3"/>
<evidence type="ECO:0000313" key="11">
    <source>
        <dbReference type="EMBL" id="GFH12837.1"/>
    </source>
</evidence>
<sequence>MEDGTVPSLLLAIIQPGPGNSSDGVRMGAEVCASSSWVVSWEANRPLSPHPWALASDGVRLLHMQAAAGGSLGAALAGAQGHTPAVNGSVGTDPAEGHQPHLFLSESDAVVGGHTLLRRFGILSYWALTIATALVVQHRLVATNNRRGPPLTVVRKGYHILALALFIPAMAWDPSMLAVSLAVAFALLLALEAVRSTRVVPAVARALEAIG</sequence>
<evidence type="ECO:0000256" key="10">
    <source>
        <dbReference type="SAM" id="Phobius"/>
    </source>
</evidence>
<gene>
    <name evidence="11" type="ORF">HaLaN_08596</name>
</gene>